<evidence type="ECO:0000259" key="13">
    <source>
        <dbReference type="Pfam" id="PF20645"/>
    </source>
</evidence>
<keyword evidence="9" id="KW-0539">Nucleus</keyword>
<evidence type="ECO:0000256" key="2">
    <source>
        <dbReference type="ARBA" id="ARBA00006899"/>
    </source>
</evidence>
<feature type="domain" description="RRN7-type" evidence="11">
    <location>
        <begin position="7"/>
        <end position="40"/>
    </location>
</feature>
<dbReference type="Proteomes" id="UP001590950">
    <property type="component" value="Unassembled WGS sequence"/>
</dbReference>
<evidence type="ECO:0000256" key="9">
    <source>
        <dbReference type="ARBA" id="ARBA00023242"/>
    </source>
</evidence>
<dbReference type="Pfam" id="PF11781">
    <property type="entry name" value="Zn_ribbon_RRN7"/>
    <property type="match status" value="1"/>
</dbReference>
<comment type="similarity">
    <text evidence="2">Belongs to the RRN7/TAF1B family.</text>
</comment>
<keyword evidence="8" id="KW-0804">Transcription</keyword>
<evidence type="ECO:0008006" key="16">
    <source>
        <dbReference type="Google" id="ProtNLM"/>
    </source>
</evidence>
<keyword evidence="15" id="KW-1185">Reference proteome</keyword>
<feature type="compositionally biased region" description="Acidic residues" evidence="10">
    <location>
        <begin position="569"/>
        <end position="589"/>
    </location>
</feature>
<name>A0ABR3ZYY8_9LECA</name>
<feature type="domain" description="Rrn7/TAF1B N-terminal cyclin" evidence="12">
    <location>
        <begin position="84"/>
        <end position="208"/>
    </location>
</feature>
<dbReference type="Pfam" id="PF20645">
    <property type="entry name" value="Rrn7_cyclin_C"/>
    <property type="match status" value="2"/>
</dbReference>
<keyword evidence="4" id="KW-0863">Zinc-finger</keyword>
<dbReference type="PANTHER" id="PTHR31576">
    <property type="entry name" value="TATA BOX-BINDING PROTEIN-ASSOCIATED FACTOR RNA POLYMERASE I SUBUNIT B"/>
    <property type="match status" value="1"/>
</dbReference>
<sequence>MPGKIEWQKGPVCGIDRCKSTQYREEDGLTWCRRGHQQEGIQTQIDEDNFGTQGRKTRIRKETVAKVSRIYRDHSASTLYLQAYQLILWIQCHALIDTIELPAELEVVVKDLWSLRLQLLKSKTDATSEDDTLFSSEPQTETETEGAGEDAPTKEFRVKGKAMPSLIESLGLCYLGCVLLRMPVSMGDIHHWAVREDIPFIRAVRFVPIMMKQKLPAEYLKALDTTSPLEPDHLRKAIHNLSLFYTHHFKLTFPPLNVPLLLYKHIRDLALPSKCLFSSSPPHQKPSTDNLPVPLHPATLHISRLLSISFDFPSPRSRQRLSSLPEIQLISLLLIATKLSPPFDALPRHARSLADPAALTIDWPTWVQAHKVHDASLTNERQLPRGSEINVTEADVMKMAGEQMDQYMDYYERTFIDKERVESEDRGLPNELLDMFPTGRPEGSSPTPYSYKEQTDKEQAATEQKLKTVVGAMKLRPIAAENSEEPVRRIGDFYKRYRRVEDLEGVAKVFYARVAEMVGIKIEMLVLAVGQIERRLIVWREGRVRGGVDKGKEAGRPDGGERGGKAVESGEDVEMGDESEEDDSMSDDD</sequence>
<evidence type="ECO:0000259" key="11">
    <source>
        <dbReference type="Pfam" id="PF11781"/>
    </source>
</evidence>
<feature type="region of interest" description="Disordered" evidence="10">
    <location>
        <begin position="547"/>
        <end position="589"/>
    </location>
</feature>
<evidence type="ECO:0000313" key="14">
    <source>
        <dbReference type="EMBL" id="KAL2037983.1"/>
    </source>
</evidence>
<evidence type="ECO:0000256" key="8">
    <source>
        <dbReference type="ARBA" id="ARBA00023163"/>
    </source>
</evidence>
<dbReference type="InterPro" id="IPR021752">
    <property type="entry name" value="TF_Rrn7_Zf"/>
</dbReference>
<evidence type="ECO:0000256" key="5">
    <source>
        <dbReference type="ARBA" id="ARBA00022833"/>
    </source>
</evidence>
<evidence type="ECO:0000313" key="15">
    <source>
        <dbReference type="Proteomes" id="UP001590950"/>
    </source>
</evidence>
<evidence type="ECO:0000256" key="6">
    <source>
        <dbReference type="ARBA" id="ARBA00023015"/>
    </source>
</evidence>
<evidence type="ECO:0000256" key="4">
    <source>
        <dbReference type="ARBA" id="ARBA00022771"/>
    </source>
</evidence>
<proteinExistence type="inferred from homology"/>
<dbReference type="InterPro" id="IPR033599">
    <property type="entry name" value="TAF1B/Rrn7"/>
</dbReference>
<keyword evidence="3" id="KW-0479">Metal-binding</keyword>
<reference evidence="14 15" key="1">
    <citation type="submission" date="2024-09" db="EMBL/GenBank/DDBJ databases">
        <title>Rethinking Asexuality: The Enigmatic Case of Functional Sexual Genes in Lepraria (Stereocaulaceae).</title>
        <authorList>
            <person name="Doellman M."/>
            <person name="Sun Y."/>
            <person name="Barcenas-Pena A."/>
            <person name="Lumbsch H.T."/>
            <person name="Grewe F."/>
        </authorList>
    </citation>
    <scope>NUCLEOTIDE SEQUENCE [LARGE SCALE GENOMIC DNA]</scope>
    <source>
        <strain evidence="14 15">Mercado 3170</strain>
    </source>
</reference>
<keyword evidence="5" id="KW-0862">Zinc</keyword>
<comment type="caution">
    <text evidence="14">The sequence shown here is derived from an EMBL/GenBank/DDBJ whole genome shotgun (WGS) entry which is preliminary data.</text>
</comment>
<feature type="region of interest" description="Disordered" evidence="10">
    <location>
        <begin position="430"/>
        <end position="460"/>
    </location>
</feature>
<feature type="region of interest" description="Disordered" evidence="10">
    <location>
        <begin position="128"/>
        <end position="154"/>
    </location>
</feature>
<keyword evidence="7" id="KW-0238">DNA-binding</keyword>
<feature type="domain" description="Rrn7/TAF1B C-terminal cyclin" evidence="13">
    <location>
        <begin position="290"/>
        <end position="415"/>
    </location>
</feature>
<keyword evidence="6" id="KW-0805">Transcription regulation</keyword>
<feature type="domain" description="Rrn7/TAF1B C-terminal cyclin" evidence="13">
    <location>
        <begin position="228"/>
        <end position="273"/>
    </location>
</feature>
<evidence type="ECO:0000256" key="10">
    <source>
        <dbReference type="SAM" id="MobiDB-lite"/>
    </source>
</evidence>
<comment type="subcellular location">
    <subcellularLocation>
        <location evidence="1">Nucleus</location>
        <location evidence="1">Nucleolus</location>
    </subcellularLocation>
</comment>
<protein>
    <recommendedName>
        <fullName evidence="16">RRN7-type domain-containing protein</fullName>
    </recommendedName>
</protein>
<gene>
    <name evidence="14" type="ORF">N7G274_009202</name>
</gene>
<organism evidence="14 15">
    <name type="scientific">Stereocaulon virgatum</name>
    <dbReference type="NCBI Taxonomy" id="373712"/>
    <lineage>
        <taxon>Eukaryota</taxon>
        <taxon>Fungi</taxon>
        <taxon>Dikarya</taxon>
        <taxon>Ascomycota</taxon>
        <taxon>Pezizomycotina</taxon>
        <taxon>Lecanoromycetes</taxon>
        <taxon>OSLEUM clade</taxon>
        <taxon>Lecanoromycetidae</taxon>
        <taxon>Lecanorales</taxon>
        <taxon>Lecanorineae</taxon>
        <taxon>Stereocaulaceae</taxon>
        <taxon>Stereocaulon</taxon>
    </lineage>
</organism>
<dbReference type="PANTHER" id="PTHR31576:SF2">
    <property type="entry name" value="TATA BOX-BINDING PROTEIN-ASSOCIATED FACTOR RNA POLYMERASE I SUBUNIT B"/>
    <property type="match status" value="1"/>
</dbReference>
<evidence type="ECO:0000256" key="3">
    <source>
        <dbReference type="ARBA" id="ARBA00022723"/>
    </source>
</evidence>
<dbReference type="InterPro" id="IPR048538">
    <property type="entry name" value="Rrn7_cyclin_C"/>
</dbReference>
<dbReference type="EMBL" id="JBEFKJ010000035">
    <property type="protein sequence ID" value="KAL2037983.1"/>
    <property type="molecule type" value="Genomic_DNA"/>
</dbReference>
<evidence type="ECO:0000256" key="7">
    <source>
        <dbReference type="ARBA" id="ARBA00023125"/>
    </source>
</evidence>
<dbReference type="Pfam" id="PF20644">
    <property type="entry name" value="Rrn7_cyclin_N"/>
    <property type="match status" value="1"/>
</dbReference>
<accession>A0ABR3ZYY8</accession>
<evidence type="ECO:0000259" key="12">
    <source>
        <dbReference type="Pfam" id="PF20644"/>
    </source>
</evidence>
<feature type="compositionally biased region" description="Basic and acidic residues" evidence="10">
    <location>
        <begin position="547"/>
        <end position="565"/>
    </location>
</feature>
<evidence type="ECO:0000256" key="1">
    <source>
        <dbReference type="ARBA" id="ARBA00004604"/>
    </source>
</evidence>
<dbReference type="InterPro" id="IPR048540">
    <property type="entry name" value="Rrn7_cyclin_N"/>
</dbReference>